<accession>A0ABT3QIS0</accession>
<dbReference type="PANTHER" id="PTHR36057">
    <property type="match status" value="1"/>
</dbReference>
<evidence type="ECO:0000313" key="2">
    <source>
        <dbReference type="Proteomes" id="UP001301216"/>
    </source>
</evidence>
<dbReference type="SUPFAM" id="SSF52833">
    <property type="entry name" value="Thioredoxin-like"/>
    <property type="match status" value="1"/>
</dbReference>
<keyword evidence="2" id="KW-1185">Reference proteome</keyword>
<dbReference type="EMBL" id="JAPHAV010000001">
    <property type="protein sequence ID" value="MCX2695505.1"/>
    <property type="molecule type" value="Genomic_DNA"/>
</dbReference>
<dbReference type="InterPro" id="IPR010634">
    <property type="entry name" value="DUF1223"/>
</dbReference>
<evidence type="ECO:0000313" key="1">
    <source>
        <dbReference type="EMBL" id="MCX2695505.1"/>
    </source>
</evidence>
<gene>
    <name evidence="1" type="ORF">OPR82_01785</name>
</gene>
<dbReference type="Pfam" id="PF06764">
    <property type="entry name" value="DUF1223"/>
    <property type="match status" value="1"/>
</dbReference>
<comment type="caution">
    <text evidence="1">The sequence shown here is derived from an EMBL/GenBank/DDBJ whole genome shotgun (WGS) entry which is preliminary data.</text>
</comment>
<name>A0ABT3QIS0_9HYPH</name>
<dbReference type="RefSeq" id="WP_265983816.1">
    <property type="nucleotide sequence ID" value="NZ_JAPHAV010000001.1"/>
</dbReference>
<protein>
    <submittedName>
        <fullName evidence="1">Thioredoxin family protein</fullName>
    </submittedName>
</protein>
<dbReference type="PANTHER" id="PTHR36057:SF1">
    <property type="entry name" value="LIPOPROTEIN LIPID ATTACHMENT SITE-LIKE PROTEIN, PUTATIVE (DUF1223)-RELATED"/>
    <property type="match status" value="1"/>
</dbReference>
<dbReference type="Proteomes" id="UP001301216">
    <property type="component" value="Unassembled WGS sequence"/>
</dbReference>
<reference evidence="1 2" key="1">
    <citation type="submission" date="2022-11" db="EMBL/GenBank/DDBJ databases">
        <title>Brucella sp. YY2X, whole genome shotgun sequencing project.</title>
        <authorList>
            <person name="Yang Y."/>
        </authorList>
    </citation>
    <scope>NUCLEOTIDE SEQUENCE [LARGE SCALE GENOMIC DNA]</scope>
    <source>
        <strain evidence="1 2">YY2X</strain>
    </source>
</reference>
<organism evidence="1 2">
    <name type="scientific">Ochrobactrum chromiisoli</name>
    <dbReference type="NCBI Taxonomy" id="2993941"/>
    <lineage>
        <taxon>Bacteria</taxon>
        <taxon>Pseudomonadati</taxon>
        <taxon>Pseudomonadota</taxon>
        <taxon>Alphaproteobacteria</taxon>
        <taxon>Hyphomicrobiales</taxon>
        <taxon>Brucellaceae</taxon>
        <taxon>Brucella/Ochrobactrum group</taxon>
        <taxon>Ochrobactrum</taxon>
    </lineage>
</organism>
<sequence length="244" mass="26678">MGLAFTGSLSMHGVANAESSSTRTSVIELYTSQGCKSCPQADKNLAKYADDPNVLALSFHVNYWDYMGWHDTLASQDNTDRQNAYRNSFNAKMLYTPQAIVNGTSEVNGRDAEAVKQHIAANKLNVPVSIRKLDDGRLSIEIAKGEKPKSPVHVVMFYLRDAVTIPIDRGENAGQSVTYRNTVMDTDTIGMWDGEAMKIELPASELKRKDVNGCAIILQESNSANALGPIHGAAIFKQRSPLSL</sequence>
<dbReference type="InterPro" id="IPR036249">
    <property type="entry name" value="Thioredoxin-like_sf"/>
</dbReference>
<proteinExistence type="predicted"/>